<comment type="caution">
    <text evidence="3">The sequence shown here is derived from an EMBL/GenBank/DDBJ whole genome shotgun (WGS) entry which is preliminary data.</text>
</comment>
<protein>
    <recommendedName>
        <fullName evidence="5">Secreted protein</fullName>
    </recommendedName>
</protein>
<gene>
    <name evidence="3" type="ORF">NX794_06425</name>
</gene>
<evidence type="ECO:0008006" key="5">
    <source>
        <dbReference type="Google" id="ProtNLM"/>
    </source>
</evidence>
<sequence>MNRTFALVVRHMRATAVVTAAVAALLGAVAVETEAHGQRTATVQAGDSSTDNTNPWS</sequence>
<dbReference type="Proteomes" id="UP001205612">
    <property type="component" value="Unassembled WGS sequence"/>
</dbReference>
<proteinExistence type="predicted"/>
<reference evidence="3 4" key="1">
    <citation type="submission" date="2022-08" db="EMBL/GenBank/DDBJ databases">
        <authorList>
            <person name="Somphong A."/>
            <person name="Phongsopitanun W."/>
        </authorList>
    </citation>
    <scope>NUCLEOTIDE SEQUENCE [LARGE SCALE GENOMIC DNA]</scope>
    <source>
        <strain evidence="3 4">LP11</strain>
    </source>
</reference>
<dbReference type="RefSeq" id="WP_258777219.1">
    <property type="nucleotide sequence ID" value="NZ_JANUGP010000003.1"/>
</dbReference>
<evidence type="ECO:0000256" key="2">
    <source>
        <dbReference type="SAM" id="SignalP"/>
    </source>
</evidence>
<feature type="region of interest" description="Disordered" evidence="1">
    <location>
        <begin position="37"/>
        <end position="57"/>
    </location>
</feature>
<accession>A0ABT2AX85</accession>
<evidence type="ECO:0000313" key="3">
    <source>
        <dbReference type="EMBL" id="MCS0600866.1"/>
    </source>
</evidence>
<feature type="chain" id="PRO_5046900592" description="Secreted protein" evidence="2">
    <location>
        <begin position="21"/>
        <end position="57"/>
    </location>
</feature>
<keyword evidence="4" id="KW-1185">Reference proteome</keyword>
<name>A0ABT2AX85_9ACTN</name>
<evidence type="ECO:0000313" key="4">
    <source>
        <dbReference type="Proteomes" id="UP001205612"/>
    </source>
</evidence>
<keyword evidence="2" id="KW-0732">Signal</keyword>
<evidence type="ECO:0000256" key="1">
    <source>
        <dbReference type="SAM" id="MobiDB-lite"/>
    </source>
</evidence>
<feature type="signal peptide" evidence="2">
    <location>
        <begin position="1"/>
        <end position="20"/>
    </location>
</feature>
<feature type="compositionally biased region" description="Polar residues" evidence="1">
    <location>
        <begin position="39"/>
        <end position="57"/>
    </location>
</feature>
<organism evidence="3 4">
    <name type="scientific">Streptomyces pyxinicus</name>
    <dbReference type="NCBI Taxonomy" id="2970331"/>
    <lineage>
        <taxon>Bacteria</taxon>
        <taxon>Bacillati</taxon>
        <taxon>Actinomycetota</taxon>
        <taxon>Actinomycetes</taxon>
        <taxon>Kitasatosporales</taxon>
        <taxon>Streptomycetaceae</taxon>
        <taxon>Streptomyces</taxon>
    </lineage>
</organism>
<dbReference type="EMBL" id="JANUGP010000003">
    <property type="protein sequence ID" value="MCS0600866.1"/>
    <property type="molecule type" value="Genomic_DNA"/>
</dbReference>